<proteinExistence type="predicted"/>
<dbReference type="InterPro" id="IPR010359">
    <property type="entry name" value="IrrE_HExxH"/>
</dbReference>
<dbReference type="OrthoDB" id="9816277at2"/>
<dbReference type="Pfam" id="PF06114">
    <property type="entry name" value="Peptidase_M78"/>
    <property type="match status" value="1"/>
</dbReference>
<evidence type="ECO:0000313" key="2">
    <source>
        <dbReference type="EMBL" id="PTQ84744.1"/>
    </source>
</evidence>
<feature type="domain" description="IrrE N-terminal-like" evidence="1">
    <location>
        <begin position="43"/>
        <end position="129"/>
    </location>
</feature>
<gene>
    <name evidence="2" type="ORF">C8U37_107112</name>
</gene>
<keyword evidence="3" id="KW-1185">Reference proteome</keyword>
<dbReference type="Proteomes" id="UP000244161">
    <property type="component" value="Unassembled WGS sequence"/>
</dbReference>
<protein>
    <submittedName>
        <fullName evidence="2">Uncharacterized protein DUF955</fullName>
    </submittedName>
</protein>
<dbReference type="AlphaFoldDB" id="A0A2T5ILP2"/>
<comment type="caution">
    <text evidence="2">The sequence shown here is derived from an EMBL/GenBank/DDBJ whole genome shotgun (WGS) entry which is preliminary data.</text>
</comment>
<evidence type="ECO:0000259" key="1">
    <source>
        <dbReference type="Pfam" id="PF06114"/>
    </source>
</evidence>
<accession>A0A2T5ILP2</accession>
<dbReference type="Gene3D" id="1.10.10.2910">
    <property type="match status" value="1"/>
</dbReference>
<sequence>MYLLEFSGRRSKIEKNRSQHEKIKRLINHLSIQCKTLDPFLIAENYDIEVRYVPFAENPKGQFINLFEKPMILLNESIKDSERRYYVMAHELYHALEHSSLAGYYVSTGLSRSKLEYEANRFAATLLLDHYVSENGTMPDTFGRLQLLYGVDEHMADYLEISKK</sequence>
<dbReference type="EMBL" id="QAOM01000007">
    <property type="protein sequence ID" value="PTQ84744.1"/>
    <property type="molecule type" value="Genomic_DNA"/>
</dbReference>
<evidence type="ECO:0000313" key="3">
    <source>
        <dbReference type="Proteomes" id="UP000244161"/>
    </source>
</evidence>
<name>A0A2T5ILP2_9LACT</name>
<reference evidence="2 3" key="1">
    <citation type="submission" date="2018-04" db="EMBL/GenBank/DDBJ databases">
        <title>Genomic Encyclopedia of Archaeal and Bacterial Type Strains, Phase II (KMG-II): from individual species to whole genera.</title>
        <authorList>
            <person name="Goeker M."/>
        </authorList>
    </citation>
    <scope>NUCLEOTIDE SEQUENCE [LARGE SCALE GENOMIC DNA]</scope>
    <source>
        <strain evidence="2 3">DSM 18806</strain>
    </source>
</reference>
<dbReference type="RefSeq" id="WP_108032408.1">
    <property type="nucleotide sequence ID" value="NZ_QAOM01000007.1"/>
</dbReference>
<organism evidence="2 3">
    <name type="scientific">Trichococcus patagoniensis</name>
    <dbReference type="NCBI Taxonomy" id="382641"/>
    <lineage>
        <taxon>Bacteria</taxon>
        <taxon>Bacillati</taxon>
        <taxon>Bacillota</taxon>
        <taxon>Bacilli</taxon>
        <taxon>Lactobacillales</taxon>
        <taxon>Carnobacteriaceae</taxon>
        <taxon>Trichococcus</taxon>
    </lineage>
</organism>